<comment type="subunit">
    <text evidence="3">Homodimer.</text>
</comment>
<dbReference type="PANTHER" id="PTHR21299:SF1">
    <property type="entry name" value="PANTOATE--BETA-ALANINE LIGASE"/>
    <property type="match status" value="1"/>
</dbReference>
<comment type="pathway">
    <text evidence="3">Cofactor biosynthesis; (R)-pantothenate biosynthesis; (R)-pantothenate from (R)-pantoate and beta-alanine: step 1/1.</text>
</comment>
<dbReference type="NCBIfam" id="TIGR00125">
    <property type="entry name" value="cyt_tran_rel"/>
    <property type="match status" value="1"/>
</dbReference>
<feature type="binding site" evidence="3">
    <location>
        <position position="61"/>
    </location>
    <ligand>
        <name>beta-alanine</name>
        <dbReference type="ChEBI" id="CHEBI:57966"/>
    </ligand>
</feature>
<dbReference type="CDD" id="cd00560">
    <property type="entry name" value="PanC"/>
    <property type="match status" value="1"/>
</dbReference>
<comment type="subcellular location">
    <subcellularLocation>
        <location evidence="3">Cytoplasm</location>
    </subcellularLocation>
</comment>
<dbReference type="Pfam" id="PF02569">
    <property type="entry name" value="Pantoate_ligase"/>
    <property type="match status" value="1"/>
</dbReference>
<keyword evidence="2 3" id="KW-0067">ATP-binding</keyword>
<dbReference type="InterPro" id="IPR003721">
    <property type="entry name" value="Pantoate_ligase"/>
</dbReference>
<proteinExistence type="inferred from homology"/>
<name>A0ABS6V8C0_9SPHN</name>
<keyword evidence="3" id="KW-0963">Cytoplasm</keyword>
<protein>
    <recommendedName>
        <fullName evidence="3">Pantothenate synthetase</fullName>
        <shortName evidence="3">PS</shortName>
        <ecNumber evidence="3">6.3.2.1</ecNumber>
    </recommendedName>
    <alternativeName>
        <fullName evidence="3">Pantoate--beta-alanine ligase</fullName>
    </alternativeName>
    <alternativeName>
        <fullName evidence="3">Pantoate-activating enzyme</fullName>
    </alternativeName>
</protein>
<dbReference type="EC" id="6.3.2.1" evidence="3"/>
<evidence type="ECO:0000313" key="5">
    <source>
        <dbReference type="Proteomes" id="UP000698028"/>
    </source>
</evidence>
<evidence type="ECO:0000256" key="3">
    <source>
        <dbReference type="HAMAP-Rule" id="MF_00158"/>
    </source>
</evidence>
<comment type="catalytic activity">
    <reaction evidence="3">
        <text>(R)-pantoate + beta-alanine + ATP = (R)-pantothenate + AMP + diphosphate + H(+)</text>
        <dbReference type="Rhea" id="RHEA:10912"/>
        <dbReference type="ChEBI" id="CHEBI:15378"/>
        <dbReference type="ChEBI" id="CHEBI:15980"/>
        <dbReference type="ChEBI" id="CHEBI:29032"/>
        <dbReference type="ChEBI" id="CHEBI:30616"/>
        <dbReference type="ChEBI" id="CHEBI:33019"/>
        <dbReference type="ChEBI" id="CHEBI:57966"/>
        <dbReference type="ChEBI" id="CHEBI:456215"/>
        <dbReference type="EC" id="6.3.2.1"/>
    </reaction>
</comment>
<dbReference type="RefSeq" id="WP_218633713.1">
    <property type="nucleotide sequence ID" value="NZ_JAHVAH010000001.1"/>
</dbReference>
<comment type="miscellaneous">
    <text evidence="3">The reaction proceeds by a bi uni uni bi ping pong mechanism.</text>
</comment>
<dbReference type="EMBL" id="JAHVAH010000001">
    <property type="protein sequence ID" value="MBW0145832.1"/>
    <property type="molecule type" value="Genomic_DNA"/>
</dbReference>
<comment type="caution">
    <text evidence="4">The sequence shown here is derived from an EMBL/GenBank/DDBJ whole genome shotgun (WGS) entry which is preliminary data.</text>
</comment>
<reference evidence="4 5" key="1">
    <citation type="submission" date="2021-07" db="EMBL/GenBank/DDBJ databases">
        <title>The draft genome sequence of Sphingomicrobium sp. B8.</title>
        <authorList>
            <person name="Mu L."/>
        </authorList>
    </citation>
    <scope>NUCLEOTIDE SEQUENCE [LARGE SCALE GENOMIC DNA]</scope>
    <source>
        <strain evidence="4 5">B8</strain>
    </source>
</reference>
<dbReference type="GO" id="GO:0016874">
    <property type="term" value="F:ligase activity"/>
    <property type="evidence" value="ECO:0007669"/>
    <property type="project" value="UniProtKB-KW"/>
</dbReference>
<sequence>MQTINGYDGLEKALSALREGGQRIAMVPTMGALHDGHLALVARAKEVADKVVVSIFVNPLQFNDKGDLDRYPRQVESDAAKLEAAGADLLWLPTSDDFYPQGYATTISVAGVSEPWEGAHRPGHFDGVATVVAKLFTGIAPDVAVFGEKDWQQLAVIRRMNADLGLGVDVVGHPTVRAEDGLALSSRNALLSEEERQAAATLPDALKQAGAAIAAGTTPAEALAQVENRLANAGFGKVDYVAYVDPDSLEPLDMHQNGARLIAAVFLGKVRLIDNMRVE</sequence>
<feature type="binding site" evidence="3">
    <location>
        <position position="176"/>
    </location>
    <ligand>
        <name>ATP</name>
        <dbReference type="ChEBI" id="CHEBI:30616"/>
    </ligand>
</feature>
<evidence type="ECO:0000256" key="2">
    <source>
        <dbReference type="ARBA" id="ARBA00022840"/>
    </source>
</evidence>
<dbReference type="PANTHER" id="PTHR21299">
    <property type="entry name" value="CYTIDYLATE KINASE/PANTOATE-BETA-ALANINE LIGASE"/>
    <property type="match status" value="1"/>
</dbReference>
<comment type="similarity">
    <text evidence="3">Belongs to the pantothenate synthetase family.</text>
</comment>
<comment type="function">
    <text evidence="3">Catalyzes the condensation of pantoate with beta-alanine in an ATP-dependent reaction via a pantoyl-adenylate intermediate.</text>
</comment>
<evidence type="ECO:0000313" key="4">
    <source>
        <dbReference type="EMBL" id="MBW0145832.1"/>
    </source>
</evidence>
<feature type="binding site" evidence="3">
    <location>
        <begin position="147"/>
        <end position="150"/>
    </location>
    <ligand>
        <name>ATP</name>
        <dbReference type="ChEBI" id="CHEBI:30616"/>
    </ligand>
</feature>
<dbReference type="NCBIfam" id="TIGR00018">
    <property type="entry name" value="panC"/>
    <property type="match status" value="1"/>
</dbReference>
<dbReference type="HAMAP" id="MF_00158">
    <property type="entry name" value="PanC"/>
    <property type="match status" value="1"/>
</dbReference>
<keyword evidence="3" id="KW-0566">Pantothenate biosynthesis</keyword>
<feature type="binding site" evidence="3">
    <location>
        <begin position="30"/>
        <end position="37"/>
    </location>
    <ligand>
        <name>ATP</name>
        <dbReference type="ChEBI" id="CHEBI:30616"/>
    </ligand>
</feature>
<keyword evidence="3 4" id="KW-0436">Ligase</keyword>
<feature type="active site" description="Proton donor" evidence="3">
    <location>
        <position position="37"/>
    </location>
</feature>
<evidence type="ECO:0000256" key="1">
    <source>
        <dbReference type="ARBA" id="ARBA00022741"/>
    </source>
</evidence>
<accession>A0ABS6V8C0</accession>
<feature type="binding site" evidence="3">
    <location>
        <position position="153"/>
    </location>
    <ligand>
        <name>(R)-pantoate</name>
        <dbReference type="ChEBI" id="CHEBI:15980"/>
    </ligand>
</feature>
<keyword evidence="5" id="KW-1185">Reference proteome</keyword>
<gene>
    <name evidence="3 4" type="primary">panC</name>
    <name evidence="4" type="ORF">KTQ36_11070</name>
</gene>
<feature type="binding site" evidence="3">
    <location>
        <position position="61"/>
    </location>
    <ligand>
        <name>(R)-pantoate</name>
        <dbReference type="ChEBI" id="CHEBI:15980"/>
    </ligand>
</feature>
<dbReference type="InterPro" id="IPR004821">
    <property type="entry name" value="Cyt_trans-like"/>
</dbReference>
<organism evidence="4 5">
    <name type="scientific">Sphingomicrobium clamense</name>
    <dbReference type="NCBI Taxonomy" id="2851013"/>
    <lineage>
        <taxon>Bacteria</taxon>
        <taxon>Pseudomonadati</taxon>
        <taxon>Pseudomonadota</taxon>
        <taxon>Alphaproteobacteria</taxon>
        <taxon>Sphingomonadales</taxon>
        <taxon>Sphingomonadaceae</taxon>
        <taxon>Sphingomicrobium</taxon>
    </lineage>
</organism>
<keyword evidence="1 3" id="KW-0547">Nucleotide-binding</keyword>
<feature type="binding site" evidence="3">
    <location>
        <begin position="184"/>
        <end position="187"/>
    </location>
    <ligand>
        <name>ATP</name>
        <dbReference type="ChEBI" id="CHEBI:30616"/>
    </ligand>
</feature>
<dbReference type="Proteomes" id="UP000698028">
    <property type="component" value="Unassembled WGS sequence"/>
</dbReference>